<feature type="transmembrane region" description="Helical" evidence="6">
    <location>
        <begin position="71"/>
        <end position="91"/>
    </location>
</feature>
<feature type="transmembrane region" description="Helical" evidence="6">
    <location>
        <begin position="183"/>
        <end position="201"/>
    </location>
</feature>
<dbReference type="GO" id="GO:0015171">
    <property type="term" value="F:amino acid transmembrane transporter activity"/>
    <property type="evidence" value="ECO:0007669"/>
    <property type="project" value="TreeGrafter"/>
</dbReference>
<dbReference type="Pfam" id="PF01810">
    <property type="entry name" value="LysE"/>
    <property type="match status" value="1"/>
</dbReference>
<evidence type="ECO:0000313" key="8">
    <source>
        <dbReference type="Proteomes" id="UP000436822"/>
    </source>
</evidence>
<evidence type="ECO:0000256" key="4">
    <source>
        <dbReference type="ARBA" id="ARBA00022989"/>
    </source>
</evidence>
<dbReference type="PANTHER" id="PTHR30086:SF20">
    <property type="entry name" value="ARGININE EXPORTER PROTEIN ARGO-RELATED"/>
    <property type="match status" value="1"/>
</dbReference>
<protein>
    <recommendedName>
        <fullName evidence="9">Threonine/homoserine/homoserine lactone efflux protein</fullName>
    </recommendedName>
</protein>
<evidence type="ECO:0000256" key="2">
    <source>
        <dbReference type="ARBA" id="ARBA00022475"/>
    </source>
</evidence>
<reference evidence="7 8" key="1">
    <citation type="submission" date="2019-12" db="EMBL/GenBank/DDBJ databases">
        <title>Litoreibacter badius sp. nov., a novel bacteriochlorophyll a-containing bacterium in the genus Litoreibacter.</title>
        <authorList>
            <person name="Kanamuro M."/>
            <person name="Takabe Y."/>
            <person name="Mori K."/>
            <person name="Takaichi S."/>
            <person name="Hanada S."/>
        </authorList>
    </citation>
    <scope>NUCLEOTIDE SEQUENCE [LARGE SCALE GENOMIC DNA]</scope>
    <source>
        <strain evidence="7 8">K6</strain>
    </source>
</reference>
<keyword evidence="5 6" id="KW-0472">Membrane</keyword>
<organism evidence="7 8">
    <name type="scientific">Litoreibacter roseus</name>
    <dbReference type="NCBI Taxonomy" id="2601869"/>
    <lineage>
        <taxon>Bacteria</taxon>
        <taxon>Pseudomonadati</taxon>
        <taxon>Pseudomonadota</taxon>
        <taxon>Alphaproteobacteria</taxon>
        <taxon>Rhodobacterales</taxon>
        <taxon>Roseobacteraceae</taxon>
        <taxon>Litoreibacter</taxon>
    </lineage>
</organism>
<dbReference type="OrthoDB" id="9804822at2"/>
<accession>A0A6N6JIX3</accession>
<keyword evidence="3 6" id="KW-0812">Transmembrane</keyword>
<evidence type="ECO:0000256" key="1">
    <source>
        <dbReference type="ARBA" id="ARBA00004651"/>
    </source>
</evidence>
<evidence type="ECO:0008006" key="9">
    <source>
        <dbReference type="Google" id="ProtNLM"/>
    </source>
</evidence>
<dbReference type="PANTHER" id="PTHR30086">
    <property type="entry name" value="ARGININE EXPORTER PROTEIN ARGO"/>
    <property type="match status" value="1"/>
</dbReference>
<evidence type="ECO:0000313" key="7">
    <source>
        <dbReference type="EMBL" id="GFE66025.1"/>
    </source>
</evidence>
<dbReference type="InterPro" id="IPR001123">
    <property type="entry name" value="LeuE-type"/>
</dbReference>
<evidence type="ECO:0000256" key="6">
    <source>
        <dbReference type="SAM" id="Phobius"/>
    </source>
</evidence>
<dbReference type="RefSeq" id="WP_159808652.1">
    <property type="nucleotide sequence ID" value="NZ_BLJE01000003.1"/>
</dbReference>
<comment type="subcellular location">
    <subcellularLocation>
        <location evidence="1">Cell membrane</location>
        <topology evidence="1">Multi-pass membrane protein</topology>
    </subcellularLocation>
</comment>
<dbReference type="AlphaFoldDB" id="A0A6N6JIX3"/>
<feature type="transmembrane region" description="Helical" evidence="6">
    <location>
        <begin position="37"/>
        <end position="64"/>
    </location>
</feature>
<proteinExistence type="predicted"/>
<evidence type="ECO:0000256" key="3">
    <source>
        <dbReference type="ARBA" id="ARBA00022692"/>
    </source>
</evidence>
<sequence length="207" mass="22001">MDAVLFIGFLTTTLLFVAVPGPSVAFATAQAVRYGPRAAYVTVAGDALGTIVHIVVAVSSLTVLLSLSAMVLPFLQIAGGLFILGMAYQAIFRTKKLEDASVSISGKVTFWAGFFACVANPKAIVFFVALFPAFISPEHSIFWQSIVYGAVFLVLDAISILGYALATMHAVKRTTSRWLNPELLSGLGLLGVGMAMIVKGYRAIPHN</sequence>
<feature type="transmembrane region" description="Helical" evidence="6">
    <location>
        <begin position="111"/>
        <end position="134"/>
    </location>
</feature>
<evidence type="ECO:0000256" key="5">
    <source>
        <dbReference type="ARBA" id="ARBA00023136"/>
    </source>
</evidence>
<feature type="transmembrane region" description="Helical" evidence="6">
    <location>
        <begin position="146"/>
        <end position="171"/>
    </location>
</feature>
<gene>
    <name evidence="7" type="ORF">KIN_30990</name>
</gene>
<keyword evidence="8" id="KW-1185">Reference proteome</keyword>
<keyword evidence="2" id="KW-1003">Cell membrane</keyword>
<comment type="caution">
    <text evidence="7">The sequence shown here is derived from an EMBL/GenBank/DDBJ whole genome shotgun (WGS) entry which is preliminary data.</text>
</comment>
<dbReference type="Proteomes" id="UP000436822">
    <property type="component" value="Unassembled WGS sequence"/>
</dbReference>
<dbReference type="GO" id="GO:0005886">
    <property type="term" value="C:plasma membrane"/>
    <property type="evidence" value="ECO:0007669"/>
    <property type="project" value="UniProtKB-SubCell"/>
</dbReference>
<dbReference type="EMBL" id="BLJE01000003">
    <property type="protein sequence ID" value="GFE66025.1"/>
    <property type="molecule type" value="Genomic_DNA"/>
</dbReference>
<name>A0A6N6JIX3_9RHOB</name>
<keyword evidence="4 6" id="KW-1133">Transmembrane helix</keyword>